<proteinExistence type="predicted"/>
<accession>A0A1D2N947</accession>
<reference evidence="1 2" key="1">
    <citation type="journal article" date="2016" name="Genome Biol. Evol.">
        <title>Gene Family Evolution Reflects Adaptation to Soil Environmental Stressors in the Genome of the Collembolan Orchesella cincta.</title>
        <authorList>
            <person name="Faddeeva-Vakhrusheva A."/>
            <person name="Derks M.F."/>
            <person name="Anvar S.Y."/>
            <person name="Agamennone V."/>
            <person name="Suring W."/>
            <person name="Smit S."/>
            <person name="van Straalen N.M."/>
            <person name="Roelofs D."/>
        </authorList>
    </citation>
    <scope>NUCLEOTIDE SEQUENCE [LARGE SCALE GENOMIC DNA]</scope>
    <source>
        <tissue evidence="1">Mixed pool</tissue>
    </source>
</reference>
<name>A0A1D2N947_ORCCI</name>
<dbReference type="AlphaFoldDB" id="A0A1D2N947"/>
<sequence length="107" mass="12003">MSEIESSNIATGGSRQVAPRFSRDVLQFVPLSVMRNLVITALPVSTFDDEVDFLRSNELLSVPLYVQRSLLIAIANYEILAALPKSSFEDKVLDFFTRMPSDTTIFE</sequence>
<keyword evidence="2" id="KW-1185">Reference proteome</keyword>
<dbReference type="Proteomes" id="UP000094527">
    <property type="component" value="Unassembled WGS sequence"/>
</dbReference>
<organism evidence="1 2">
    <name type="scientific">Orchesella cincta</name>
    <name type="common">Springtail</name>
    <name type="synonym">Podura cincta</name>
    <dbReference type="NCBI Taxonomy" id="48709"/>
    <lineage>
        <taxon>Eukaryota</taxon>
        <taxon>Metazoa</taxon>
        <taxon>Ecdysozoa</taxon>
        <taxon>Arthropoda</taxon>
        <taxon>Hexapoda</taxon>
        <taxon>Collembola</taxon>
        <taxon>Entomobryomorpha</taxon>
        <taxon>Entomobryoidea</taxon>
        <taxon>Orchesellidae</taxon>
        <taxon>Orchesellinae</taxon>
        <taxon>Orchesella</taxon>
    </lineage>
</organism>
<feature type="non-terminal residue" evidence="1">
    <location>
        <position position="107"/>
    </location>
</feature>
<gene>
    <name evidence="1" type="ORF">Ocin01_04927</name>
</gene>
<evidence type="ECO:0000313" key="1">
    <source>
        <dbReference type="EMBL" id="ODN01757.1"/>
    </source>
</evidence>
<protein>
    <submittedName>
        <fullName evidence="1">Uncharacterized protein</fullName>
    </submittedName>
</protein>
<evidence type="ECO:0000313" key="2">
    <source>
        <dbReference type="Proteomes" id="UP000094527"/>
    </source>
</evidence>
<comment type="caution">
    <text evidence="1">The sequence shown here is derived from an EMBL/GenBank/DDBJ whole genome shotgun (WGS) entry which is preliminary data.</text>
</comment>
<dbReference type="EMBL" id="LJIJ01000140">
    <property type="protein sequence ID" value="ODN01757.1"/>
    <property type="molecule type" value="Genomic_DNA"/>
</dbReference>